<dbReference type="eggNOG" id="ENOG502T6E5">
    <property type="taxonomic scope" value="Eukaryota"/>
</dbReference>
<dbReference type="OrthoDB" id="189997at2759"/>
<name>W9Y2W7_9EURO</name>
<protein>
    <recommendedName>
        <fullName evidence="10">Zn(2)-C6 fungal-type domain-containing protein</fullName>
    </recommendedName>
</protein>
<dbReference type="Proteomes" id="UP000019484">
    <property type="component" value="Unassembled WGS sequence"/>
</dbReference>
<keyword evidence="9" id="KW-1133">Transmembrane helix</keyword>
<dbReference type="Gene3D" id="4.10.240.10">
    <property type="entry name" value="Zn(2)-C6 fungal-type DNA-binding domain"/>
    <property type="match status" value="1"/>
</dbReference>
<evidence type="ECO:0000259" key="10">
    <source>
        <dbReference type="PROSITE" id="PS50048"/>
    </source>
</evidence>
<evidence type="ECO:0000256" key="4">
    <source>
        <dbReference type="ARBA" id="ARBA00023015"/>
    </source>
</evidence>
<keyword evidence="6" id="KW-0804">Transcription</keyword>
<sequence>MPSGTRSNKTNITACIRCRRKKKRCDQKLPRCSLCELAGTECVNYDALTSRHVPRSYVRDLEERIALLESKLQEHHIHDTDHETTSRSPTTSVTVPASHLADSYPPNRPRQNVEAHPPTPMNNTLDTTLAMALAQHGPTEEPALSDVLLTELMRTKITPHGAERPDLEQGLQEKALSPDEFDTSPISMPTREGAQNLFRAYFNFANQSLPLLHEPTLVQKFELLSSTTRTVDLTEASTDHKLAVFFVFEVFAVALLLLQKYDPWRIPTSMAERYHKTALKAINEAGLPSDVRGVQALLLIAQYSYHHPIEWATWKTVGTAMRLAVELGLHQEPPPSHKLDDLTLEDRRRTFWVAYSMDINISITLGLPSSLSDGVIMAKVFSQENDENITSNGIVVADESTPKPKRVALHLLRYRQLQSEMRVVLYEKPPAPLAYIPVDLSVWQQQMCHRLQSWYNDTPRPETLTHREHKNLENFEVTYYAALLYLYQPSLNIPTPSEQGLLALADAASNTIQLYRRFFTKHQLTIYWLAVETLFSAGTALMYAYVKSHSVQERITFRHLESLVRTCSSVLWGMVEHFPNFRGKRDAFDLVVSRTLADLSSRSSVNGRMATTSMHDKNAGHSHIEHNRNRADLDCTAAGWRHGQRPPESETGSADAAQFSDTPTPDNDRYHNQYLQLLSLTAGVESSGSNTPQAPFSFAELDQISFDWGALENTADFPTPSWL</sequence>
<keyword evidence="7" id="KW-0539">Nucleus</keyword>
<dbReference type="PANTHER" id="PTHR47782:SF1">
    <property type="entry name" value="PYRIMIDINE PATHWAY REGULATORY PROTEIN 1"/>
    <property type="match status" value="1"/>
</dbReference>
<dbReference type="GeneID" id="19162066"/>
<evidence type="ECO:0000256" key="9">
    <source>
        <dbReference type="SAM" id="Phobius"/>
    </source>
</evidence>
<evidence type="ECO:0000256" key="1">
    <source>
        <dbReference type="ARBA" id="ARBA00004123"/>
    </source>
</evidence>
<feature type="region of interest" description="Disordered" evidence="8">
    <location>
        <begin position="74"/>
        <end position="119"/>
    </location>
</feature>
<evidence type="ECO:0000256" key="3">
    <source>
        <dbReference type="ARBA" id="ARBA00022833"/>
    </source>
</evidence>
<dbReference type="SUPFAM" id="SSF57701">
    <property type="entry name" value="Zn2/Cys6 DNA-binding domain"/>
    <property type="match status" value="1"/>
</dbReference>
<evidence type="ECO:0000313" key="12">
    <source>
        <dbReference type="Proteomes" id="UP000019484"/>
    </source>
</evidence>
<feature type="region of interest" description="Disordered" evidence="8">
    <location>
        <begin position="641"/>
        <end position="670"/>
    </location>
</feature>
<dbReference type="RefSeq" id="XP_007726267.1">
    <property type="nucleotide sequence ID" value="XM_007728077.1"/>
</dbReference>
<reference evidence="11 12" key="1">
    <citation type="submission" date="2013-03" db="EMBL/GenBank/DDBJ databases">
        <title>The Genome Sequence of Capronia coronata CBS 617.96.</title>
        <authorList>
            <consortium name="The Broad Institute Genomics Platform"/>
            <person name="Cuomo C."/>
            <person name="de Hoog S."/>
            <person name="Gorbushina A."/>
            <person name="Walker B."/>
            <person name="Young S.K."/>
            <person name="Zeng Q."/>
            <person name="Gargeya S."/>
            <person name="Fitzgerald M."/>
            <person name="Haas B."/>
            <person name="Abouelleil A."/>
            <person name="Allen A.W."/>
            <person name="Alvarado L."/>
            <person name="Arachchi H.M."/>
            <person name="Berlin A.M."/>
            <person name="Chapman S.B."/>
            <person name="Gainer-Dewar J."/>
            <person name="Goldberg J."/>
            <person name="Griggs A."/>
            <person name="Gujja S."/>
            <person name="Hansen M."/>
            <person name="Howarth C."/>
            <person name="Imamovic A."/>
            <person name="Ireland A."/>
            <person name="Larimer J."/>
            <person name="McCowan C."/>
            <person name="Murphy C."/>
            <person name="Pearson M."/>
            <person name="Poon T.W."/>
            <person name="Priest M."/>
            <person name="Roberts A."/>
            <person name="Saif S."/>
            <person name="Shea T."/>
            <person name="Sisk P."/>
            <person name="Sykes S."/>
            <person name="Wortman J."/>
            <person name="Nusbaum C."/>
            <person name="Birren B."/>
        </authorList>
    </citation>
    <scope>NUCLEOTIDE SEQUENCE [LARGE SCALE GENOMIC DNA]</scope>
    <source>
        <strain evidence="11 12">CBS 617.96</strain>
    </source>
</reference>
<dbReference type="GO" id="GO:0006351">
    <property type="term" value="P:DNA-templated transcription"/>
    <property type="evidence" value="ECO:0007669"/>
    <property type="project" value="InterPro"/>
</dbReference>
<keyword evidence="4" id="KW-0805">Transcription regulation</keyword>
<dbReference type="Pfam" id="PF04082">
    <property type="entry name" value="Fungal_trans"/>
    <property type="match status" value="1"/>
</dbReference>
<dbReference type="HOGENOM" id="CLU_018404_1_0_1"/>
<keyword evidence="3" id="KW-0862">Zinc</keyword>
<feature type="domain" description="Zn(2)-C6 fungal-type" evidence="10">
    <location>
        <begin position="14"/>
        <end position="44"/>
    </location>
</feature>
<keyword evidence="5" id="KW-0238">DNA-binding</keyword>
<dbReference type="InterPro" id="IPR007219">
    <property type="entry name" value="XnlR_reg_dom"/>
</dbReference>
<comment type="subcellular location">
    <subcellularLocation>
        <location evidence="1">Nucleus</location>
    </subcellularLocation>
</comment>
<dbReference type="GO" id="GO:0043565">
    <property type="term" value="F:sequence-specific DNA binding"/>
    <property type="evidence" value="ECO:0007669"/>
    <property type="project" value="TreeGrafter"/>
</dbReference>
<dbReference type="CDD" id="cd12148">
    <property type="entry name" value="fungal_TF_MHR"/>
    <property type="match status" value="1"/>
</dbReference>
<keyword evidence="9" id="KW-0812">Transmembrane</keyword>
<evidence type="ECO:0000256" key="5">
    <source>
        <dbReference type="ARBA" id="ARBA00023125"/>
    </source>
</evidence>
<evidence type="ECO:0000256" key="6">
    <source>
        <dbReference type="ARBA" id="ARBA00023163"/>
    </source>
</evidence>
<dbReference type="CDD" id="cd14723">
    <property type="entry name" value="ZIP_Ppr1"/>
    <property type="match status" value="1"/>
</dbReference>
<comment type="caution">
    <text evidence="11">The sequence shown here is derived from an EMBL/GenBank/DDBJ whole genome shotgun (WGS) entry which is preliminary data.</text>
</comment>
<proteinExistence type="predicted"/>
<dbReference type="InterPro" id="IPR001138">
    <property type="entry name" value="Zn2Cys6_DnaBD"/>
</dbReference>
<feature type="transmembrane region" description="Helical" evidence="9">
    <location>
        <begin position="526"/>
        <end position="546"/>
    </location>
</feature>
<dbReference type="PANTHER" id="PTHR47782">
    <property type="entry name" value="ZN(II)2CYS6 TRANSCRIPTION FACTOR (EUROFUNG)-RELATED"/>
    <property type="match status" value="1"/>
</dbReference>
<dbReference type="GO" id="GO:0000981">
    <property type="term" value="F:DNA-binding transcription factor activity, RNA polymerase II-specific"/>
    <property type="evidence" value="ECO:0007669"/>
    <property type="project" value="InterPro"/>
</dbReference>
<feature type="compositionally biased region" description="Low complexity" evidence="8">
    <location>
        <begin position="86"/>
        <end position="98"/>
    </location>
</feature>
<keyword evidence="12" id="KW-1185">Reference proteome</keyword>
<dbReference type="GO" id="GO:0008270">
    <property type="term" value="F:zinc ion binding"/>
    <property type="evidence" value="ECO:0007669"/>
    <property type="project" value="InterPro"/>
</dbReference>
<evidence type="ECO:0000256" key="7">
    <source>
        <dbReference type="ARBA" id="ARBA00023242"/>
    </source>
</evidence>
<dbReference type="PROSITE" id="PS00463">
    <property type="entry name" value="ZN2_CY6_FUNGAL_1"/>
    <property type="match status" value="1"/>
</dbReference>
<dbReference type="AlphaFoldDB" id="W9Y2W7"/>
<accession>W9Y2W7</accession>
<gene>
    <name evidence="11" type="ORF">A1O1_07204</name>
</gene>
<organism evidence="11 12">
    <name type="scientific">Capronia coronata CBS 617.96</name>
    <dbReference type="NCBI Taxonomy" id="1182541"/>
    <lineage>
        <taxon>Eukaryota</taxon>
        <taxon>Fungi</taxon>
        <taxon>Dikarya</taxon>
        <taxon>Ascomycota</taxon>
        <taxon>Pezizomycotina</taxon>
        <taxon>Eurotiomycetes</taxon>
        <taxon>Chaetothyriomycetidae</taxon>
        <taxon>Chaetothyriales</taxon>
        <taxon>Herpotrichiellaceae</taxon>
        <taxon>Capronia</taxon>
    </lineage>
</organism>
<dbReference type="EMBL" id="AMWN01000006">
    <property type="protein sequence ID" value="EXJ83581.1"/>
    <property type="molecule type" value="Genomic_DNA"/>
</dbReference>
<dbReference type="STRING" id="1182541.W9Y2W7"/>
<dbReference type="PROSITE" id="PS50048">
    <property type="entry name" value="ZN2_CY6_FUNGAL_2"/>
    <property type="match status" value="1"/>
</dbReference>
<dbReference type="GO" id="GO:0005634">
    <property type="term" value="C:nucleus"/>
    <property type="evidence" value="ECO:0007669"/>
    <property type="project" value="UniProtKB-SubCell"/>
</dbReference>
<evidence type="ECO:0000256" key="8">
    <source>
        <dbReference type="SAM" id="MobiDB-lite"/>
    </source>
</evidence>
<evidence type="ECO:0000256" key="2">
    <source>
        <dbReference type="ARBA" id="ARBA00022723"/>
    </source>
</evidence>
<dbReference type="Pfam" id="PF00172">
    <property type="entry name" value="Zn_clus"/>
    <property type="match status" value="1"/>
</dbReference>
<keyword evidence="2" id="KW-0479">Metal-binding</keyword>
<dbReference type="InterPro" id="IPR036864">
    <property type="entry name" value="Zn2-C6_fun-type_DNA-bd_sf"/>
</dbReference>
<dbReference type="GO" id="GO:0045944">
    <property type="term" value="P:positive regulation of transcription by RNA polymerase II"/>
    <property type="evidence" value="ECO:0007669"/>
    <property type="project" value="TreeGrafter"/>
</dbReference>
<dbReference type="InterPro" id="IPR052202">
    <property type="entry name" value="Yeast_MetPath_Reg"/>
</dbReference>
<keyword evidence="9" id="KW-0472">Membrane</keyword>
<dbReference type="SMART" id="SM00066">
    <property type="entry name" value="GAL4"/>
    <property type="match status" value="1"/>
</dbReference>
<feature type="compositionally biased region" description="Basic and acidic residues" evidence="8">
    <location>
        <begin position="74"/>
        <end position="85"/>
    </location>
</feature>
<evidence type="ECO:0000313" key="11">
    <source>
        <dbReference type="EMBL" id="EXJ83581.1"/>
    </source>
</evidence>
<dbReference type="SMART" id="SM00906">
    <property type="entry name" value="Fungal_trans"/>
    <property type="match status" value="1"/>
</dbReference>
<dbReference type="CDD" id="cd00067">
    <property type="entry name" value="GAL4"/>
    <property type="match status" value="1"/>
</dbReference>